<sequence length="352" mass="41106">ANRYHQRIDDGVFLWRYTPGNDFVVRSKSIGATFHIGYLIFGEWPQGKAVRRPEGDRSVDGVQCQMYYYTNPENTMEIHNWVEDAKGKKFLRLWESRRRAENGQWKPSKMGTIQYDMPIAESHFSRNFGPTVRIIDADKIMSERFGLDKAIFTRETMGLIFAVHEVQRSENGLIYLSCSLRPTEETTERFGALKLDDGHKAYGDMQVFSISDGKICFPYKKCRLSWMRHNGIEAKSWILVPRENWPKGSQTLDLGVILITRDKLQKQRIEQGEPKQKEFKPMVTLALPDKETSVEEMISRVYSQAEVFDPIRRVYLYVPDGEFFFRVKLFQDVSETELTKSINWALEQLKND</sequence>
<protein>
    <submittedName>
        <fullName evidence="1">Uncharacterized protein</fullName>
    </submittedName>
</protein>
<reference evidence="1" key="1">
    <citation type="journal article" date="2014" name="Front. Microbiol.">
        <title>High frequency of phylogenetically diverse reductive dehalogenase-homologous genes in deep subseafloor sedimentary metagenomes.</title>
        <authorList>
            <person name="Kawai M."/>
            <person name="Futagami T."/>
            <person name="Toyoda A."/>
            <person name="Takaki Y."/>
            <person name="Nishi S."/>
            <person name="Hori S."/>
            <person name="Arai W."/>
            <person name="Tsubouchi T."/>
            <person name="Morono Y."/>
            <person name="Uchiyama I."/>
            <person name="Ito T."/>
            <person name="Fujiyama A."/>
            <person name="Inagaki F."/>
            <person name="Takami H."/>
        </authorList>
    </citation>
    <scope>NUCLEOTIDE SEQUENCE</scope>
    <source>
        <strain evidence="1">Expedition CK06-06</strain>
    </source>
</reference>
<name>X1EVL9_9ZZZZ</name>
<comment type="caution">
    <text evidence="1">The sequence shown here is derived from an EMBL/GenBank/DDBJ whole genome shotgun (WGS) entry which is preliminary data.</text>
</comment>
<dbReference type="EMBL" id="BARU01008086">
    <property type="protein sequence ID" value="GAH36607.1"/>
    <property type="molecule type" value="Genomic_DNA"/>
</dbReference>
<organism evidence="1">
    <name type="scientific">marine sediment metagenome</name>
    <dbReference type="NCBI Taxonomy" id="412755"/>
    <lineage>
        <taxon>unclassified sequences</taxon>
        <taxon>metagenomes</taxon>
        <taxon>ecological metagenomes</taxon>
    </lineage>
</organism>
<evidence type="ECO:0000313" key="1">
    <source>
        <dbReference type="EMBL" id="GAH36607.1"/>
    </source>
</evidence>
<gene>
    <name evidence="1" type="ORF">S03H2_15888</name>
</gene>
<proteinExistence type="predicted"/>
<dbReference type="AlphaFoldDB" id="X1EVL9"/>
<accession>X1EVL9</accession>
<feature type="non-terminal residue" evidence="1">
    <location>
        <position position="1"/>
    </location>
</feature>